<dbReference type="RefSeq" id="WP_190932134.1">
    <property type="nucleotide sequence ID" value="NZ_JACXJA010000061.1"/>
</dbReference>
<accession>A0A927H3K9</accession>
<dbReference type="Gene3D" id="1.20.1260.10">
    <property type="match status" value="1"/>
</dbReference>
<keyword evidence="2" id="KW-1185">Reference proteome</keyword>
<protein>
    <recommendedName>
        <fullName evidence="3">Spore coat protein</fullName>
    </recommendedName>
</protein>
<reference evidence="1" key="1">
    <citation type="submission" date="2020-09" db="EMBL/GenBank/DDBJ databases">
        <title>A novel bacterium of genus Paenibacillus, isolated from South China Sea.</title>
        <authorList>
            <person name="Huang H."/>
            <person name="Mo K."/>
            <person name="Hu Y."/>
        </authorList>
    </citation>
    <scope>NUCLEOTIDE SEQUENCE</scope>
    <source>
        <strain evidence="1">IB182363</strain>
    </source>
</reference>
<evidence type="ECO:0000313" key="2">
    <source>
        <dbReference type="Proteomes" id="UP000639396"/>
    </source>
</evidence>
<name>A0A927H3K9_9BACL</name>
<dbReference type="EMBL" id="JACXJA010000061">
    <property type="protein sequence ID" value="MBD2866523.1"/>
    <property type="molecule type" value="Genomic_DNA"/>
</dbReference>
<proteinExistence type="predicted"/>
<organism evidence="1 2">
    <name type="scientific">Paenibacillus oceani</name>
    <dbReference type="NCBI Taxonomy" id="2772510"/>
    <lineage>
        <taxon>Bacteria</taxon>
        <taxon>Bacillati</taxon>
        <taxon>Bacillota</taxon>
        <taxon>Bacilli</taxon>
        <taxon>Bacillales</taxon>
        <taxon>Paenibacillaceae</taxon>
        <taxon>Paenibacillus</taxon>
    </lineage>
</organism>
<gene>
    <name evidence="1" type="ORF">IDH45_31585</name>
</gene>
<dbReference type="Proteomes" id="UP000639396">
    <property type="component" value="Unassembled WGS sequence"/>
</dbReference>
<evidence type="ECO:0008006" key="3">
    <source>
        <dbReference type="Google" id="ProtNLM"/>
    </source>
</evidence>
<comment type="caution">
    <text evidence="1">The sequence shown here is derived from an EMBL/GenBank/DDBJ whole genome shotgun (WGS) entry which is preliminary data.</text>
</comment>
<evidence type="ECO:0000313" key="1">
    <source>
        <dbReference type="EMBL" id="MBD2866523.1"/>
    </source>
</evidence>
<dbReference type="InterPro" id="IPR012347">
    <property type="entry name" value="Ferritin-like"/>
</dbReference>
<sequence length="80" mass="8966">MQMNGLQPLTAKELEYVADTMSNEDLLIKLCAATASTANNPQVRNICLDMLHTHEQHYHTLLNSLQHHMNLAPQQPGTSQ</sequence>
<dbReference type="AlphaFoldDB" id="A0A927H3K9"/>